<reference evidence="2 3" key="1">
    <citation type="submission" date="2019-03" db="EMBL/GenBank/DDBJ databases">
        <title>Genomic Encyclopedia of Type Strains, Phase IV (KMG-IV): sequencing the most valuable type-strain genomes for metagenomic binning, comparative biology and taxonomic classification.</title>
        <authorList>
            <person name="Goeker M."/>
        </authorList>
    </citation>
    <scope>NUCLEOTIDE SEQUENCE [LARGE SCALE GENOMIC DNA]</scope>
    <source>
        <strain evidence="2 3">DSM 24179</strain>
    </source>
</reference>
<dbReference type="PANTHER" id="PTHR46534">
    <property type="entry name" value="IGGFC_BINDING DOMAIN-CONTAINING PROTEIN"/>
    <property type="match status" value="1"/>
</dbReference>
<dbReference type="NCBIfam" id="TIGR04131">
    <property type="entry name" value="Bac_Flav_CTERM"/>
    <property type="match status" value="1"/>
</dbReference>
<dbReference type="Proteomes" id="UP000295221">
    <property type="component" value="Unassembled WGS sequence"/>
</dbReference>
<sequence length="1617" mass="181955">MNKTIKFTVLFFVLLFLINPDILGQIDKRFWFVAPETTRAHNKAPGVLRVTAFENAANVTISMPTNPDFQPIQLNVPANSQLMHEFHDAVIVRDGRVIFEEMLWTIENGTMDALSGEGYSFPNDWQGWSAGTPFNKGILIESDEFISVYYEVANGSNPERFNLKGGNALGTEFLIPSQNIYVNHQNTPNAREKVDIVATEDNTVITIELTDDHAIEGHAAGSTFTITLNRGQTYSLRSTSRDRRRHLGGTYITSNRPIAVTISDDSIAHRDGTSNTRGMGHYDLVGDQLVPISIIGTEYIAMHTAYNTSTVYESTDQKVFIWAATDQPGGTQVSVNGVATGPRLGRGEFVMTDISNNAIYITATAPVYVYQFASFRYELGSAILPAINCTGSRQVSFQKINNADFLVQIMTQYKYRNDLVMLPSETHAHLNDLNWVRVPGTGPAGHEDTWYSAVKNFPQNTISTERPYTIMFNPSIPDHYGLFHLSILDANGASMSYGYFSSYNQLHIDGPSMSCRGSEITLSTNQAGVDLMWFHESNPGAPFATAESVTVTESGLYWVEMQYSGCVASDQLNVQFAVPEFDLGEDQILCPGEELSFEFNQFTSGETFQWTLNGEDFSADNNFSLTIEPSTTYVIGLTVTDEMGCYDTQTITARGLPAPIIDWNIGETNDICLGDEIRNLSPNHRYEWSFNGTVLNPGEPEQNYIEPTESGLYSLTVWTEEECLDTYSRQINVNPLPVVELNDIEVCHGETGTFTIDGALYETIRWHNNETGSSITLSESVPEVSVTVTNEYGCEATATAEFTVHNQIPFDYEDVRICAGVGFDVEVDGSLFSNIVWQFNSEPPYTTDPENINSFLGELDEEGTYTITAVDNNGCDVSSTFDVEIYIGNPPLEIENFNEYAESGFMCSMDTIRISTPGHMFSSYKWSFREVTDPVFMDIGDEPYIIATVPGIYRLEATETFGCRNEDEIEVELYPQPEFYLFDVTLCPGTEEFRFEIDWLFVDGLDILNVQWLHDTDEEATSITVPNVGTYTVTVWDERGCFRTESAAAEHYIVPTINLTDIEFCDNESRIISLSDVVDTDDIRNHTWSWASGSSTDNDISITESGEYTLTVEDNNLHFDENFDEIGCFTSVTFTATMNPSPVFSLGEDRAVCIGETITIEIDDTYTRYEWGGNAEDDQPAFYVLTTPGENSVNLQVWNEHNCSSSSSLQVNVIEHPVVNLPDIPTKCAGESTDLSVGFNPNNYSIYWDTPKGYIRDTNSIQAEMGRYAVSVTDQYGCRSVAETFIDWIELPRAYFSPEDVEALCPIDLPFIIELGGDIDQFQEITWHDNRFFNEYRRPANILDTVNVAYIRDLNNCLSMLTHTVHLQQPNFFMVGDTVEACEPELIVLDGGEFTFREGSDDEIRYDIIEYNWFLNSRENPIAEADQQHLEIHESGRYIVEVFDGCWVLTDTFDVSYYPSPIIAGLDTMFYAQVTAFVEGGTMPYSYVLNDGIPQTNHTFMNVPNGEHIIWVEDAHGCETFAVFNLDSDYDIEIPNFFTPNGDGINDDWIIEGLERLPESIVYIYNRYGKLLRKFKAADQPWDGTYLNRPLPSDDYWYVIHLLPVDKYIRGNVTLIR</sequence>
<dbReference type="RefSeq" id="WP_132435330.1">
    <property type="nucleotide sequence ID" value="NZ_SLWK01000018.1"/>
</dbReference>
<evidence type="ECO:0000313" key="2">
    <source>
        <dbReference type="EMBL" id="TCO04453.1"/>
    </source>
</evidence>
<dbReference type="InterPro" id="IPR035986">
    <property type="entry name" value="PKD_dom_sf"/>
</dbReference>
<proteinExistence type="predicted"/>
<name>A0A4R2G9J8_9BACT</name>
<dbReference type="EMBL" id="SLWK01000018">
    <property type="protein sequence ID" value="TCO04453.1"/>
    <property type="molecule type" value="Genomic_DNA"/>
</dbReference>
<comment type="caution">
    <text evidence="2">The sequence shown here is derived from an EMBL/GenBank/DDBJ whole genome shotgun (WGS) entry which is preliminary data.</text>
</comment>
<gene>
    <name evidence="2" type="ORF">EV194_11842</name>
</gene>
<keyword evidence="3" id="KW-1185">Reference proteome</keyword>
<dbReference type="InterPro" id="IPR035234">
    <property type="entry name" value="IgGFc-bd_N"/>
</dbReference>
<feature type="domain" description="IgGFc-binding protein N-terminal" evidence="1">
    <location>
        <begin position="166"/>
        <end position="441"/>
    </location>
</feature>
<dbReference type="SUPFAM" id="SSF49299">
    <property type="entry name" value="PKD domain"/>
    <property type="match status" value="1"/>
</dbReference>
<dbReference type="Gene3D" id="2.60.40.10">
    <property type="entry name" value="Immunoglobulins"/>
    <property type="match status" value="2"/>
</dbReference>
<dbReference type="Pfam" id="PF17517">
    <property type="entry name" value="IgGFc_binding"/>
    <property type="match status" value="1"/>
</dbReference>
<accession>A0A4R2G9J8</accession>
<evidence type="ECO:0000259" key="1">
    <source>
        <dbReference type="Pfam" id="PF17517"/>
    </source>
</evidence>
<organism evidence="2 3">
    <name type="scientific">Natronoflexus pectinivorans</name>
    <dbReference type="NCBI Taxonomy" id="682526"/>
    <lineage>
        <taxon>Bacteria</taxon>
        <taxon>Pseudomonadati</taxon>
        <taxon>Bacteroidota</taxon>
        <taxon>Bacteroidia</taxon>
        <taxon>Marinilabiliales</taxon>
        <taxon>Marinilabiliaceae</taxon>
        <taxon>Natronoflexus</taxon>
    </lineage>
</organism>
<evidence type="ECO:0000313" key="3">
    <source>
        <dbReference type="Proteomes" id="UP000295221"/>
    </source>
</evidence>
<dbReference type="InterPro" id="IPR013783">
    <property type="entry name" value="Ig-like_fold"/>
</dbReference>
<dbReference type="Pfam" id="PF13585">
    <property type="entry name" value="CHU_C"/>
    <property type="match status" value="1"/>
</dbReference>
<dbReference type="InterPro" id="IPR026341">
    <property type="entry name" value="T9SS_type_B"/>
</dbReference>
<dbReference type="OrthoDB" id="1108781at2"/>
<protein>
    <submittedName>
        <fullName evidence="2">Gliding motility-associated-like protein</fullName>
    </submittedName>
</protein>
<dbReference type="PANTHER" id="PTHR46534:SF1">
    <property type="entry name" value="IGGFC-BINDING PROTEIN N-TERMINAL DOMAIN-CONTAINING PROTEIN"/>
    <property type="match status" value="1"/>
</dbReference>